<keyword evidence="4" id="KW-0769">Symport</keyword>
<accession>A0A0G4FB60</accession>
<feature type="transmembrane region" description="Helical" evidence="8">
    <location>
        <begin position="444"/>
        <end position="464"/>
    </location>
</feature>
<keyword evidence="11" id="KW-1185">Reference proteome</keyword>
<organism evidence="10 11">
    <name type="scientific">Vitrella brassicaformis (strain CCMP3155)</name>
    <dbReference type="NCBI Taxonomy" id="1169540"/>
    <lineage>
        <taxon>Eukaryota</taxon>
        <taxon>Sar</taxon>
        <taxon>Alveolata</taxon>
        <taxon>Colpodellida</taxon>
        <taxon>Vitrellaceae</taxon>
        <taxon>Vitrella</taxon>
    </lineage>
</organism>
<dbReference type="InterPro" id="IPR011701">
    <property type="entry name" value="MFS"/>
</dbReference>
<evidence type="ECO:0000256" key="1">
    <source>
        <dbReference type="ARBA" id="ARBA00004141"/>
    </source>
</evidence>
<dbReference type="Pfam" id="PF07690">
    <property type="entry name" value="MFS_1"/>
    <property type="match status" value="1"/>
</dbReference>
<dbReference type="InterPro" id="IPR020846">
    <property type="entry name" value="MFS_dom"/>
</dbReference>
<feature type="transmembrane region" description="Helical" evidence="8">
    <location>
        <begin position="200"/>
        <end position="221"/>
    </location>
</feature>
<dbReference type="InterPro" id="IPR036259">
    <property type="entry name" value="MFS_trans_sf"/>
</dbReference>
<dbReference type="PROSITE" id="PS50850">
    <property type="entry name" value="MFS"/>
    <property type="match status" value="1"/>
</dbReference>
<dbReference type="PANTHER" id="PTHR11662">
    <property type="entry name" value="SOLUTE CARRIER FAMILY 17"/>
    <property type="match status" value="1"/>
</dbReference>
<feature type="domain" description="Major facilitator superfamily (MFS) profile" evidence="9">
    <location>
        <begin position="43"/>
        <end position="540"/>
    </location>
</feature>
<feature type="compositionally biased region" description="Low complexity" evidence="7">
    <location>
        <begin position="242"/>
        <end position="251"/>
    </location>
</feature>
<dbReference type="GO" id="GO:0015293">
    <property type="term" value="F:symporter activity"/>
    <property type="evidence" value="ECO:0007669"/>
    <property type="project" value="UniProtKB-KW"/>
</dbReference>
<dbReference type="PhylomeDB" id="A0A0G4FB60"/>
<protein>
    <recommendedName>
        <fullName evidence="9">Major facilitator superfamily (MFS) profile domain-containing protein</fullName>
    </recommendedName>
</protein>
<feature type="region of interest" description="Disordered" evidence="7">
    <location>
        <begin position="548"/>
        <end position="573"/>
    </location>
</feature>
<sequence length="573" mass="61544">MVLDCLKPLTRGRSASARDSISTCPAAAMRQEERRRTRRVTLFLTLCSVCMLLNFLCRQCLASVMVPMAREFSWDKSTQGFVLQAFYWGYAPAQLLGGWLADAMGGQMVLLAGIIVWSAATALTPLSVKIGGLPLIFLVRLVVGASQGVAFPAINAMIGKYVPSNLHSIAAASTTAAAYPGVVLAFFITPLLVESQLLGGWPLVFYVYAVMAVPWIPLWLATSPRRRLPHNTTKNHHRQDDSSPSSSPLLSHQDHHQDHTNGTKAAAAHPPLGGSLYDEEATTPWRDEEQGISASAAAAGDISPTMPCLARRTSKPEDGRRRRGGALHGEMGVLVDFLQHRSVWALLIAQYCHCWPLIGLLNWLPVFVSDRYHVAMSGLGYYTCVPYIVQSCTGFAAGTLADHLINVARWRVRTVRRVLQVFAMVGAATGLLGVGFVASTPLEATLFLSLAAGCHAFAYGAMCANHLDLAPSKAGLLFSAGNTCGMVGGLVAVPAVGFVLEKAHEYGLSDAHRWGAVFALFAAHYLVGASVWMSWCSDKRIDSEHRCRQEQPPSPAAAAAALAGGARGRRVGA</sequence>
<feature type="compositionally biased region" description="Basic and acidic residues" evidence="7">
    <location>
        <begin position="252"/>
        <end position="261"/>
    </location>
</feature>
<dbReference type="InParanoid" id="A0A0G4FB60"/>
<evidence type="ECO:0000256" key="6">
    <source>
        <dbReference type="ARBA" id="ARBA00023136"/>
    </source>
</evidence>
<evidence type="ECO:0000313" key="10">
    <source>
        <dbReference type="EMBL" id="CEM09879.1"/>
    </source>
</evidence>
<name>A0A0G4FB60_VITBC</name>
<evidence type="ECO:0000313" key="11">
    <source>
        <dbReference type="Proteomes" id="UP000041254"/>
    </source>
</evidence>
<evidence type="ECO:0000256" key="5">
    <source>
        <dbReference type="ARBA" id="ARBA00022989"/>
    </source>
</evidence>
<feature type="transmembrane region" description="Helical" evidence="8">
    <location>
        <begin position="512"/>
        <end position="536"/>
    </location>
</feature>
<feature type="transmembrane region" description="Helical" evidence="8">
    <location>
        <begin position="81"/>
        <end position="101"/>
    </location>
</feature>
<keyword evidence="6 8" id="KW-0472">Membrane</keyword>
<keyword evidence="3 8" id="KW-0812">Transmembrane</keyword>
<feature type="transmembrane region" description="Helical" evidence="8">
    <location>
        <begin position="108"/>
        <end position="128"/>
    </location>
</feature>
<evidence type="ECO:0000256" key="4">
    <source>
        <dbReference type="ARBA" id="ARBA00022847"/>
    </source>
</evidence>
<dbReference type="STRING" id="1169540.A0A0G4FB60"/>
<keyword evidence="2" id="KW-0813">Transport</keyword>
<feature type="region of interest" description="Disordered" evidence="7">
    <location>
        <begin position="230"/>
        <end position="279"/>
    </location>
</feature>
<evidence type="ECO:0000256" key="2">
    <source>
        <dbReference type="ARBA" id="ARBA00022448"/>
    </source>
</evidence>
<dbReference type="OrthoDB" id="2250022at2759"/>
<dbReference type="PANTHER" id="PTHR11662:SF446">
    <property type="entry name" value="SODIUM-DEPENDENT PHOSPHATE TRANSPORT PROTEIN 1, CHLOROPLASTIC"/>
    <property type="match status" value="1"/>
</dbReference>
<keyword evidence="5 8" id="KW-1133">Transmembrane helix</keyword>
<dbReference type="InterPro" id="IPR050382">
    <property type="entry name" value="MFS_Na/Anion_cotransporter"/>
</dbReference>
<reference evidence="10 11" key="1">
    <citation type="submission" date="2014-11" db="EMBL/GenBank/DDBJ databases">
        <authorList>
            <person name="Zhu J."/>
            <person name="Qi W."/>
            <person name="Song R."/>
        </authorList>
    </citation>
    <scope>NUCLEOTIDE SEQUENCE [LARGE SCALE GENOMIC DNA]</scope>
</reference>
<comment type="subcellular location">
    <subcellularLocation>
        <location evidence="1">Membrane</location>
        <topology evidence="1">Multi-pass membrane protein</topology>
    </subcellularLocation>
</comment>
<proteinExistence type="predicted"/>
<feature type="transmembrane region" description="Helical" evidence="8">
    <location>
        <begin position="418"/>
        <end position="438"/>
    </location>
</feature>
<dbReference type="Proteomes" id="UP000041254">
    <property type="component" value="Unassembled WGS sequence"/>
</dbReference>
<feature type="transmembrane region" description="Helical" evidence="8">
    <location>
        <begin position="40"/>
        <end position="61"/>
    </location>
</feature>
<dbReference type="VEuPathDB" id="CryptoDB:Vbra_14831"/>
<evidence type="ECO:0000256" key="8">
    <source>
        <dbReference type="SAM" id="Phobius"/>
    </source>
</evidence>
<dbReference type="FunFam" id="1.20.1250.20:FF:000003">
    <property type="entry name" value="Solute carrier family 17 member 3"/>
    <property type="match status" value="1"/>
</dbReference>
<feature type="transmembrane region" description="Helical" evidence="8">
    <location>
        <begin position="166"/>
        <end position="188"/>
    </location>
</feature>
<feature type="transmembrane region" description="Helical" evidence="8">
    <location>
        <begin position="134"/>
        <end position="154"/>
    </location>
</feature>
<dbReference type="Gene3D" id="1.20.1250.20">
    <property type="entry name" value="MFS general substrate transporter like domains"/>
    <property type="match status" value="2"/>
</dbReference>
<evidence type="ECO:0000259" key="9">
    <source>
        <dbReference type="PROSITE" id="PS50850"/>
    </source>
</evidence>
<dbReference type="EMBL" id="CDMY01000396">
    <property type="protein sequence ID" value="CEM09879.1"/>
    <property type="molecule type" value="Genomic_DNA"/>
</dbReference>
<gene>
    <name evidence="10" type="ORF">Vbra_14831</name>
</gene>
<feature type="transmembrane region" description="Helical" evidence="8">
    <location>
        <begin position="476"/>
        <end position="500"/>
    </location>
</feature>
<dbReference type="GO" id="GO:0016020">
    <property type="term" value="C:membrane"/>
    <property type="evidence" value="ECO:0007669"/>
    <property type="project" value="UniProtKB-SubCell"/>
</dbReference>
<evidence type="ECO:0000256" key="3">
    <source>
        <dbReference type="ARBA" id="ARBA00022692"/>
    </source>
</evidence>
<dbReference type="SUPFAM" id="SSF103473">
    <property type="entry name" value="MFS general substrate transporter"/>
    <property type="match status" value="1"/>
</dbReference>
<dbReference type="AlphaFoldDB" id="A0A0G4FB60"/>
<evidence type="ECO:0000256" key="7">
    <source>
        <dbReference type="SAM" id="MobiDB-lite"/>
    </source>
</evidence>